<evidence type="ECO:0000313" key="5">
    <source>
        <dbReference type="EMBL" id="CAJ0585626.1"/>
    </source>
</evidence>
<evidence type="ECO:0000256" key="3">
    <source>
        <dbReference type="SAM" id="MobiDB-lite"/>
    </source>
</evidence>
<dbReference type="InterPro" id="IPR055429">
    <property type="entry name" value="TRAPPC13_M"/>
</dbReference>
<evidence type="ECO:0000256" key="1">
    <source>
        <dbReference type="ARBA" id="ARBA00005296"/>
    </source>
</evidence>
<comment type="caution">
    <text evidence="5">The sequence shown here is derived from an EMBL/GenBank/DDBJ whole genome shotgun (WGS) entry which is preliminary data.</text>
</comment>
<evidence type="ECO:0000313" key="6">
    <source>
        <dbReference type="Proteomes" id="UP001177023"/>
    </source>
</evidence>
<evidence type="ECO:0000259" key="4">
    <source>
        <dbReference type="PROSITE" id="PS51151"/>
    </source>
</evidence>
<feature type="non-terminal residue" evidence="5">
    <location>
        <position position="518"/>
    </location>
</feature>
<dbReference type="PROSITE" id="PS51151">
    <property type="entry name" value="NAC_AB"/>
    <property type="match status" value="1"/>
</dbReference>
<dbReference type="EMBL" id="CATQJA010002706">
    <property type="protein sequence ID" value="CAJ0585626.1"/>
    <property type="molecule type" value="Genomic_DNA"/>
</dbReference>
<feature type="domain" description="NAC-A/B" evidence="4">
    <location>
        <begin position="40"/>
        <end position="105"/>
    </location>
</feature>
<dbReference type="Proteomes" id="UP001177023">
    <property type="component" value="Unassembled WGS sequence"/>
</dbReference>
<accession>A0AA36DFN2</accession>
<dbReference type="Pfam" id="PF06159">
    <property type="entry name" value="TRAPPC13_N"/>
    <property type="match status" value="1"/>
</dbReference>
<dbReference type="InterPro" id="IPR038187">
    <property type="entry name" value="NAC_A/B_dom_sf"/>
</dbReference>
<dbReference type="Pfam" id="PF23643">
    <property type="entry name" value="TRAPPC13_C"/>
    <property type="match status" value="1"/>
</dbReference>
<dbReference type="InterPro" id="IPR055427">
    <property type="entry name" value="TRAPPC13_N"/>
</dbReference>
<organism evidence="5 6">
    <name type="scientific">Mesorhabditis spiculigera</name>
    <dbReference type="NCBI Taxonomy" id="96644"/>
    <lineage>
        <taxon>Eukaryota</taxon>
        <taxon>Metazoa</taxon>
        <taxon>Ecdysozoa</taxon>
        <taxon>Nematoda</taxon>
        <taxon>Chromadorea</taxon>
        <taxon>Rhabditida</taxon>
        <taxon>Rhabditina</taxon>
        <taxon>Rhabditomorpha</taxon>
        <taxon>Rhabditoidea</taxon>
        <taxon>Rhabditidae</taxon>
        <taxon>Mesorhabditinae</taxon>
        <taxon>Mesorhabditis</taxon>
    </lineage>
</organism>
<dbReference type="PANTHER" id="PTHR10351">
    <property type="entry name" value="TRANSCRIPTION FACTOR BTF3 FAMILY MEMBER"/>
    <property type="match status" value="1"/>
</dbReference>
<reference evidence="5" key="1">
    <citation type="submission" date="2023-06" db="EMBL/GenBank/DDBJ databases">
        <authorList>
            <person name="Delattre M."/>
        </authorList>
    </citation>
    <scope>NUCLEOTIDE SEQUENCE</scope>
    <source>
        <strain evidence="5">AF72</strain>
    </source>
</reference>
<evidence type="ECO:0000256" key="2">
    <source>
        <dbReference type="RuleBase" id="RU361272"/>
    </source>
</evidence>
<comment type="similarity">
    <text evidence="1 2">Belongs to the NAC-beta family.</text>
</comment>
<dbReference type="Gene3D" id="2.20.70.30">
    <property type="entry name" value="Nascent polypeptide-associated complex domain"/>
    <property type="match status" value="1"/>
</dbReference>
<dbReference type="FunFam" id="2.20.70.30:FF:000001">
    <property type="entry name" value="Transcription factor BTF3 homolog"/>
    <property type="match status" value="1"/>
</dbReference>
<dbReference type="InterPro" id="IPR055428">
    <property type="entry name" value="TRAPPC13_C"/>
</dbReference>
<dbReference type="InterPro" id="IPR002715">
    <property type="entry name" value="Nas_poly-pep-assoc_cplx_dom"/>
</dbReference>
<gene>
    <name evidence="5" type="ORF">MSPICULIGERA_LOCUS23639</name>
</gene>
<dbReference type="InterPro" id="IPR039370">
    <property type="entry name" value="BTF3"/>
</dbReference>
<dbReference type="SMART" id="SM01407">
    <property type="entry name" value="NAC"/>
    <property type="match status" value="1"/>
</dbReference>
<feature type="compositionally biased region" description="Basic residues" evidence="3">
    <location>
        <begin position="27"/>
        <end position="36"/>
    </location>
</feature>
<feature type="region of interest" description="Disordered" evidence="3">
    <location>
        <begin position="21"/>
        <end position="40"/>
    </location>
</feature>
<keyword evidence="6" id="KW-1185">Reference proteome</keyword>
<dbReference type="Pfam" id="PF01849">
    <property type="entry name" value="NAC"/>
    <property type="match status" value="1"/>
</dbReference>
<dbReference type="Pfam" id="PF23647">
    <property type="entry name" value="TRAPPC13_M"/>
    <property type="match status" value="1"/>
</dbReference>
<sequence>MTDKEVAEKIKKLQAMAESVRTGGKGTVRRKKKVVHKTAASDDKKLQSNLKKLSVTNIPGIEEVNMIKDDGTVIHFNNPKVQASVPANTFSVCGSAENKQITELLPAILNQLGPESLTHLKKLASNVTTQFKNSEEDDVPVMRLARPKFALAHGLIADPSDETSTSIAEAITRRSGEEATPWPAGEFILAPQQFENIYLGETFTFYISCVNESPETLEAVEIKVELQTNNQKVALNCTLNGMALTAGESKGQVINHEVKELGQHILACSIAYKTNSTPGPQYFRKFFKFPVAKPVDVRTTFYNTESYDVFLEAQIENTSNGNMILEKVVLEPSEFYTSQPIVHHLEAEAVILLEPKDIMQYLFCLTPKNVGALPVKEVTNTGKLNIEWRTAIGEKGRLQTNSLQRMSPGYGDTRLTIERVPAEASIRQVFEVVCRIHNCCNRSLDLLLTFDALRQPGMVFACTSGKMLGQIPPNKHVDFVLELLPFAPGFQSISGIRVQDVFNKRVYEYDDVAQVFVN</sequence>
<name>A0AA36DFN2_9BILA</name>
<dbReference type="AlphaFoldDB" id="A0AA36DFN2"/>
<proteinExistence type="inferred from homology"/>
<dbReference type="CDD" id="cd22055">
    <property type="entry name" value="NAC_BTF3"/>
    <property type="match status" value="1"/>
</dbReference>
<protein>
    <recommendedName>
        <fullName evidence="2">Transcription factor BTF3</fullName>
    </recommendedName>
</protein>